<reference evidence="1" key="1">
    <citation type="journal article" date="2015" name="Proc. Natl. Acad. Sci. U.S.A.">
        <title>Networks of energetic and metabolic interactions define dynamics in microbial communities.</title>
        <authorList>
            <person name="Embree M."/>
            <person name="Liu J.K."/>
            <person name="Al-Bassam M.M."/>
            <person name="Zengler K."/>
        </authorList>
    </citation>
    <scope>NUCLEOTIDE SEQUENCE</scope>
</reference>
<name>A0A0W8FGT0_9ZZZZ</name>
<dbReference type="AlphaFoldDB" id="A0A0W8FGT0"/>
<dbReference type="EMBL" id="LNQE01001228">
    <property type="protein sequence ID" value="KUG20095.1"/>
    <property type="molecule type" value="Genomic_DNA"/>
</dbReference>
<sequence>MILQSNAPESRGRDMIKMTILSTKNEKNQNISGMVFVTCQG</sequence>
<proteinExistence type="predicted"/>
<gene>
    <name evidence="1" type="ORF">ASZ90_010172</name>
</gene>
<evidence type="ECO:0000313" key="1">
    <source>
        <dbReference type="EMBL" id="KUG20095.1"/>
    </source>
</evidence>
<organism evidence="1">
    <name type="scientific">hydrocarbon metagenome</name>
    <dbReference type="NCBI Taxonomy" id="938273"/>
    <lineage>
        <taxon>unclassified sequences</taxon>
        <taxon>metagenomes</taxon>
        <taxon>ecological metagenomes</taxon>
    </lineage>
</organism>
<protein>
    <submittedName>
        <fullName evidence="1">Uncharacterized protein</fullName>
    </submittedName>
</protein>
<accession>A0A0W8FGT0</accession>
<comment type="caution">
    <text evidence="1">The sequence shown here is derived from an EMBL/GenBank/DDBJ whole genome shotgun (WGS) entry which is preliminary data.</text>
</comment>